<sequence>MEENHHLLRPLLLPSTTSATSSTAAAAVAPPLDSSNSSIIFRLSLLAFIGMISIWANHEASKGYAVTRVNESVNTFAGNRFQLFYVSNDEARRIVIKASKIVESFLYPDNDSHTKKSVAHIVLKLTGQNLTDNVVVDSGVDHEFVLNISPSIMEGTNFRHAMSLALQKGVARIWIWDGQGNAPKNLINGILEYMTNNLGGWSRPAHRAEPPELATPCWKHGDSRVVAGFLNYYERRRPGFVRRLNRAMKDGWDDGILDGVLGRPVRNLCTTYYESLRYNISSV</sequence>
<name>A0ABR0VLF2_REHGL</name>
<organism evidence="1 2">
    <name type="scientific">Rehmannia glutinosa</name>
    <name type="common">Chinese foxglove</name>
    <dbReference type="NCBI Taxonomy" id="99300"/>
    <lineage>
        <taxon>Eukaryota</taxon>
        <taxon>Viridiplantae</taxon>
        <taxon>Streptophyta</taxon>
        <taxon>Embryophyta</taxon>
        <taxon>Tracheophyta</taxon>
        <taxon>Spermatophyta</taxon>
        <taxon>Magnoliopsida</taxon>
        <taxon>eudicotyledons</taxon>
        <taxon>Gunneridae</taxon>
        <taxon>Pentapetalae</taxon>
        <taxon>asterids</taxon>
        <taxon>lamiids</taxon>
        <taxon>Lamiales</taxon>
        <taxon>Orobanchaceae</taxon>
        <taxon>Rehmannieae</taxon>
        <taxon>Rehmannia</taxon>
    </lineage>
</organism>
<dbReference type="EMBL" id="JABTTQ020001122">
    <property type="protein sequence ID" value="KAK6134996.1"/>
    <property type="molecule type" value="Genomic_DNA"/>
</dbReference>
<proteinExistence type="predicted"/>
<protein>
    <submittedName>
        <fullName evidence="1">Uncharacterized protein</fullName>
    </submittedName>
</protein>
<reference evidence="1 2" key="1">
    <citation type="journal article" date="2021" name="Comput. Struct. Biotechnol. J.">
        <title>De novo genome assembly of the potent medicinal plant Rehmannia glutinosa using nanopore technology.</title>
        <authorList>
            <person name="Ma L."/>
            <person name="Dong C."/>
            <person name="Song C."/>
            <person name="Wang X."/>
            <person name="Zheng X."/>
            <person name="Niu Y."/>
            <person name="Chen S."/>
            <person name="Feng W."/>
        </authorList>
    </citation>
    <scope>NUCLEOTIDE SEQUENCE [LARGE SCALE GENOMIC DNA]</scope>
    <source>
        <strain evidence="1">DH-2019</strain>
    </source>
</reference>
<comment type="caution">
    <text evidence="1">The sequence shown here is derived from an EMBL/GenBank/DDBJ whole genome shotgun (WGS) entry which is preliminary data.</text>
</comment>
<dbReference type="PANTHER" id="PTHR33321:SF3">
    <property type="entry name" value="OS05G0582000 PROTEIN"/>
    <property type="match status" value="1"/>
</dbReference>
<accession>A0ABR0VLF2</accession>
<dbReference type="PANTHER" id="PTHR33321">
    <property type="match status" value="1"/>
</dbReference>
<dbReference type="InterPro" id="IPR007541">
    <property type="entry name" value="Uncharacterised_BSP"/>
</dbReference>
<dbReference type="Proteomes" id="UP001318860">
    <property type="component" value="Unassembled WGS sequence"/>
</dbReference>
<keyword evidence="2" id="KW-1185">Reference proteome</keyword>
<dbReference type="Pfam" id="PF04450">
    <property type="entry name" value="BSP"/>
    <property type="match status" value="1"/>
</dbReference>
<evidence type="ECO:0000313" key="1">
    <source>
        <dbReference type="EMBL" id="KAK6134996.1"/>
    </source>
</evidence>
<gene>
    <name evidence="1" type="ORF">DH2020_031280</name>
</gene>
<evidence type="ECO:0000313" key="2">
    <source>
        <dbReference type="Proteomes" id="UP001318860"/>
    </source>
</evidence>